<proteinExistence type="predicted"/>
<evidence type="ECO:0000313" key="2">
    <source>
        <dbReference type="Ensembl" id="ENSMSIP00000011858.1"/>
    </source>
</evidence>
<protein>
    <submittedName>
        <fullName evidence="2">Uncharacterized protein</fullName>
    </submittedName>
</protein>
<dbReference type="Proteomes" id="UP000694415">
    <property type="component" value="Unplaced"/>
</dbReference>
<evidence type="ECO:0000313" key="3">
    <source>
        <dbReference type="Proteomes" id="UP000694415"/>
    </source>
</evidence>
<reference evidence="2" key="1">
    <citation type="submission" date="2025-08" db="UniProtKB">
        <authorList>
            <consortium name="Ensembl"/>
        </authorList>
    </citation>
    <scope>IDENTIFICATION</scope>
</reference>
<dbReference type="GeneTree" id="ENSGT00910000147834"/>
<name>A0A8C6GW24_MUSSI</name>
<dbReference type="Ensembl" id="ENSMSIT00000015045.1">
    <property type="protein sequence ID" value="ENSMSIP00000011858.1"/>
    <property type="gene ID" value="ENSMSIG00000010337.1"/>
</dbReference>
<reference evidence="2" key="2">
    <citation type="submission" date="2025-09" db="UniProtKB">
        <authorList>
            <consortium name="Ensembl"/>
        </authorList>
    </citation>
    <scope>IDENTIFICATION</scope>
</reference>
<organism evidence="2 3">
    <name type="scientific">Mus spicilegus</name>
    <name type="common">Mound-building mouse</name>
    <dbReference type="NCBI Taxonomy" id="10103"/>
    <lineage>
        <taxon>Eukaryota</taxon>
        <taxon>Metazoa</taxon>
        <taxon>Chordata</taxon>
        <taxon>Craniata</taxon>
        <taxon>Vertebrata</taxon>
        <taxon>Euteleostomi</taxon>
        <taxon>Mammalia</taxon>
        <taxon>Eutheria</taxon>
        <taxon>Euarchontoglires</taxon>
        <taxon>Glires</taxon>
        <taxon>Rodentia</taxon>
        <taxon>Myomorpha</taxon>
        <taxon>Muroidea</taxon>
        <taxon>Muridae</taxon>
        <taxon>Murinae</taxon>
        <taxon>Mus</taxon>
        <taxon>Mus</taxon>
    </lineage>
</organism>
<keyword evidence="3" id="KW-1185">Reference proteome</keyword>
<feature type="region of interest" description="Disordered" evidence="1">
    <location>
        <begin position="1"/>
        <end position="43"/>
    </location>
</feature>
<accession>A0A8C6GW24</accession>
<evidence type="ECO:0000256" key="1">
    <source>
        <dbReference type="SAM" id="MobiDB-lite"/>
    </source>
</evidence>
<dbReference type="AlphaFoldDB" id="A0A8C6GW24"/>
<sequence length="73" mass="7864">SHISPLHSRSSHPHPVGDPILSPSSAPRPLLPRPSPPASTRGPSPCCGLYLPITQPKETSSLYTCIKESKCYF</sequence>